<sequence>MKQISATSAFLALAIAAPLTTVGCKVGPQYHPPAAVMAPTNSYKEAPPTNHGEGWSAAAPADAQLKGDWWTMFSDPQLNEFEPQVDAANQSLKSAEANFRAARAYVGTARSYEAPTIGVAPVFGAIRDSANQPYFNRTLANNGVGNFQMPVDLSWELDVWGRVRRGVTQARENAQAAFSDAENARLSLHAELALDYFTLRSDDAQLRLYDDTIQAYQRAVDLTQTRFEGGVAPQSDVTQARTQLEAARVQRTELTIERANMEHAIAVLTGKAPASFSIAPLVVTPPIQNVEAGHAIPAQIPEPHVPSPSMNSAAAAIGPVLPSIPGVLPSDLLQRRPDIAASERRVGAANEAIGIAQAAYYPQFSLSAVGGFAGTSMLNWFTWPSRFFSVGPMASETIFDFGRRRSTKQMTEAQYDEAVANYRQTALTAFQQVEDSLASLSALEKEAAQQRAATESAERSLQLFNDRYEGGVDNYLQVITWQTQALVNERNELLIQQRRLQASVLLIKALGGGWNVSTVPHL</sequence>
<keyword evidence="3" id="KW-0732">Signal</keyword>
<dbReference type="PROSITE" id="PS51257">
    <property type="entry name" value="PROKAR_LIPOPROTEIN"/>
    <property type="match status" value="1"/>
</dbReference>
<dbReference type="Pfam" id="PF02321">
    <property type="entry name" value="OEP"/>
    <property type="match status" value="2"/>
</dbReference>
<keyword evidence="2" id="KW-0175">Coiled coil</keyword>
<name>A0ABW1Z8R0_9BACT</name>
<proteinExistence type="inferred from homology"/>
<dbReference type="RefSeq" id="WP_263372489.1">
    <property type="nucleotide sequence ID" value="NZ_JAGSYD010000005.1"/>
</dbReference>
<dbReference type="Gene3D" id="1.20.1600.10">
    <property type="entry name" value="Outer membrane efflux proteins (OEP)"/>
    <property type="match status" value="2"/>
</dbReference>
<dbReference type="InterPro" id="IPR010131">
    <property type="entry name" value="MdtP/NodT-like"/>
</dbReference>
<feature type="signal peptide" evidence="3">
    <location>
        <begin position="1"/>
        <end position="21"/>
    </location>
</feature>
<keyword evidence="5" id="KW-1185">Reference proteome</keyword>
<reference evidence="5" key="1">
    <citation type="journal article" date="2019" name="Int. J. Syst. Evol. Microbiol.">
        <title>The Global Catalogue of Microorganisms (GCM) 10K type strain sequencing project: providing services to taxonomists for standard genome sequencing and annotation.</title>
        <authorList>
            <consortium name="The Broad Institute Genomics Platform"/>
            <consortium name="The Broad Institute Genome Sequencing Center for Infectious Disease"/>
            <person name="Wu L."/>
            <person name="Ma J."/>
        </authorList>
    </citation>
    <scope>NUCLEOTIDE SEQUENCE [LARGE SCALE GENOMIC DNA]</scope>
    <source>
        <strain evidence="5">CGMCC 1.16026</strain>
    </source>
</reference>
<evidence type="ECO:0000256" key="1">
    <source>
        <dbReference type="ARBA" id="ARBA00007613"/>
    </source>
</evidence>
<dbReference type="Proteomes" id="UP001596391">
    <property type="component" value="Unassembled WGS sequence"/>
</dbReference>
<comment type="similarity">
    <text evidence="1">Belongs to the outer membrane factor (OMF) (TC 1.B.17) family.</text>
</comment>
<evidence type="ECO:0000313" key="4">
    <source>
        <dbReference type="EMBL" id="MFC6644558.1"/>
    </source>
</evidence>
<dbReference type="InterPro" id="IPR003423">
    <property type="entry name" value="OMP_efflux"/>
</dbReference>
<evidence type="ECO:0000313" key="5">
    <source>
        <dbReference type="Proteomes" id="UP001596391"/>
    </source>
</evidence>
<gene>
    <name evidence="4" type="ORF">ACFQBQ_02925</name>
</gene>
<organism evidence="4 5">
    <name type="scientific">Granulicella cerasi</name>
    <dbReference type="NCBI Taxonomy" id="741063"/>
    <lineage>
        <taxon>Bacteria</taxon>
        <taxon>Pseudomonadati</taxon>
        <taxon>Acidobacteriota</taxon>
        <taxon>Terriglobia</taxon>
        <taxon>Terriglobales</taxon>
        <taxon>Acidobacteriaceae</taxon>
        <taxon>Granulicella</taxon>
    </lineage>
</organism>
<dbReference type="PANTHER" id="PTHR30203">
    <property type="entry name" value="OUTER MEMBRANE CATION EFFLUX PROTEIN"/>
    <property type="match status" value="1"/>
</dbReference>
<dbReference type="Gene3D" id="2.20.200.10">
    <property type="entry name" value="Outer membrane efflux proteins (OEP)"/>
    <property type="match status" value="2"/>
</dbReference>
<evidence type="ECO:0000256" key="3">
    <source>
        <dbReference type="SAM" id="SignalP"/>
    </source>
</evidence>
<feature type="coiled-coil region" evidence="2">
    <location>
        <begin position="237"/>
        <end position="264"/>
    </location>
</feature>
<protein>
    <submittedName>
        <fullName evidence="4">TolC family protein</fullName>
    </submittedName>
</protein>
<evidence type="ECO:0000256" key="2">
    <source>
        <dbReference type="SAM" id="Coils"/>
    </source>
</evidence>
<accession>A0ABW1Z8R0</accession>
<dbReference type="EMBL" id="JBHSWI010000001">
    <property type="protein sequence ID" value="MFC6644558.1"/>
    <property type="molecule type" value="Genomic_DNA"/>
</dbReference>
<feature type="chain" id="PRO_5046950778" evidence="3">
    <location>
        <begin position="22"/>
        <end position="522"/>
    </location>
</feature>
<dbReference type="SUPFAM" id="SSF56954">
    <property type="entry name" value="Outer membrane efflux proteins (OEP)"/>
    <property type="match status" value="1"/>
</dbReference>
<comment type="caution">
    <text evidence="4">The sequence shown here is derived from an EMBL/GenBank/DDBJ whole genome shotgun (WGS) entry which is preliminary data.</text>
</comment>
<dbReference type="PANTHER" id="PTHR30203:SF33">
    <property type="entry name" value="BLR4455 PROTEIN"/>
    <property type="match status" value="1"/>
</dbReference>